<evidence type="ECO:0000256" key="1">
    <source>
        <dbReference type="ARBA" id="ARBA00009451"/>
    </source>
</evidence>
<dbReference type="RefSeq" id="XP_008075191.1">
    <property type="nucleotide sequence ID" value="XM_008077000.1"/>
</dbReference>
<keyword evidence="6" id="KW-1185">Reference proteome</keyword>
<sequence>MHKYSIPIEDPANTVHTNAKSLRVKFKNAREVSAQLKKLTLTRAASFLKNVINRKDCIKVTRYAKKCGRTAQAKKYEKGSSRADSRGKWPVKPCQAFIGLISNLVTEAEKKGIEPDDLVIVHCQVNKAPQIYGRIQRAYGRVNPYNTKPCHVEIVAMRKPLVVADAD</sequence>
<dbReference type="HOGENOM" id="CLU_083987_0_1_1"/>
<dbReference type="STRING" id="948595.L2GSR3"/>
<dbReference type="PANTHER" id="PTHR11593:SF10">
    <property type="entry name" value="60S RIBOSOMAL PROTEIN L17"/>
    <property type="match status" value="1"/>
</dbReference>
<dbReference type="GO" id="GO:0022625">
    <property type="term" value="C:cytosolic large ribosomal subunit"/>
    <property type="evidence" value="ECO:0007669"/>
    <property type="project" value="TreeGrafter"/>
</dbReference>
<dbReference type="InterPro" id="IPR036394">
    <property type="entry name" value="Ribosomal_uL22_sf"/>
</dbReference>
<dbReference type="NCBIfam" id="TIGR01038">
    <property type="entry name" value="uL22_arch_euk"/>
    <property type="match status" value="1"/>
</dbReference>
<dbReference type="EMBL" id="GL877450">
    <property type="protein sequence ID" value="ELA46333.1"/>
    <property type="molecule type" value="Genomic_DNA"/>
</dbReference>
<dbReference type="Pfam" id="PF00237">
    <property type="entry name" value="Ribosomal_L22"/>
    <property type="match status" value="1"/>
</dbReference>
<dbReference type="AlphaFoldDB" id="L2GSR3"/>
<dbReference type="VEuPathDB" id="MicrosporidiaDB:VCUG_02178"/>
<comment type="similarity">
    <text evidence="1 4">Belongs to the universal ribosomal protein uL22 family.</text>
</comment>
<proteinExistence type="inferred from homology"/>
<keyword evidence="3 4" id="KW-0687">Ribonucleoprotein</keyword>
<evidence type="ECO:0000256" key="2">
    <source>
        <dbReference type="ARBA" id="ARBA00022980"/>
    </source>
</evidence>
<keyword evidence="2 4" id="KW-0689">Ribosomal protein</keyword>
<dbReference type="OMA" id="NTYETAR"/>
<dbReference type="InParanoid" id="L2GSR3"/>
<evidence type="ECO:0000256" key="4">
    <source>
        <dbReference type="RuleBase" id="RU004005"/>
    </source>
</evidence>
<evidence type="ECO:0000313" key="5">
    <source>
        <dbReference type="EMBL" id="ELA46333.1"/>
    </source>
</evidence>
<organism evidence="5 6">
    <name type="scientific">Vavraia culicis (isolate floridensis)</name>
    <name type="common">Microsporidian parasite</name>
    <dbReference type="NCBI Taxonomy" id="948595"/>
    <lineage>
        <taxon>Eukaryota</taxon>
        <taxon>Fungi</taxon>
        <taxon>Fungi incertae sedis</taxon>
        <taxon>Microsporidia</taxon>
        <taxon>Pleistophoridae</taxon>
        <taxon>Vavraia</taxon>
    </lineage>
</organism>
<dbReference type="SUPFAM" id="SSF54843">
    <property type="entry name" value="Ribosomal protein L22"/>
    <property type="match status" value="1"/>
</dbReference>
<reference evidence="6" key="1">
    <citation type="submission" date="2011-03" db="EMBL/GenBank/DDBJ databases">
        <title>The genome sequence of Vavraia culicis strain floridensis.</title>
        <authorList>
            <consortium name="The Broad Institute Genome Sequencing Platform"/>
            <person name="Cuomo C."/>
            <person name="Becnel J."/>
            <person name="Sanscrainte N."/>
            <person name="Young S.K."/>
            <person name="Zeng Q."/>
            <person name="Gargeya S."/>
            <person name="Fitzgerald M."/>
            <person name="Haas B."/>
            <person name="Abouelleil A."/>
            <person name="Alvarado L."/>
            <person name="Arachchi H.M."/>
            <person name="Berlin A."/>
            <person name="Chapman S.B."/>
            <person name="Gearin G."/>
            <person name="Goldberg J."/>
            <person name="Griggs A."/>
            <person name="Gujja S."/>
            <person name="Hansen M."/>
            <person name="Heiman D."/>
            <person name="Howarth C."/>
            <person name="Larimer J."/>
            <person name="Lui A."/>
            <person name="MacDonald P.J.P."/>
            <person name="McCowen C."/>
            <person name="Montmayeur A."/>
            <person name="Murphy C."/>
            <person name="Neiman D."/>
            <person name="Pearson M."/>
            <person name="Priest M."/>
            <person name="Roberts A."/>
            <person name="Saif S."/>
            <person name="Shea T."/>
            <person name="Sisk P."/>
            <person name="Stolte C."/>
            <person name="Sykes S."/>
            <person name="Wortman J."/>
            <person name="Nusbaum C."/>
            <person name="Birren B."/>
        </authorList>
    </citation>
    <scope>NUCLEOTIDE SEQUENCE [LARGE SCALE GENOMIC DNA]</scope>
    <source>
        <strain evidence="6">floridensis</strain>
    </source>
</reference>
<accession>L2GSR3</accession>
<gene>
    <name evidence="5" type="ORF">VCUG_02178</name>
</gene>
<name>L2GSR3_VAVCU</name>
<evidence type="ECO:0000313" key="6">
    <source>
        <dbReference type="Proteomes" id="UP000011081"/>
    </source>
</evidence>
<evidence type="ECO:0000256" key="3">
    <source>
        <dbReference type="ARBA" id="ARBA00023274"/>
    </source>
</evidence>
<dbReference type="OrthoDB" id="10254664at2759"/>
<dbReference type="FunCoup" id="L2GSR3">
    <property type="interactions" value="170"/>
</dbReference>
<dbReference type="GO" id="GO:0003735">
    <property type="term" value="F:structural constituent of ribosome"/>
    <property type="evidence" value="ECO:0007669"/>
    <property type="project" value="InterPro"/>
</dbReference>
<dbReference type="InterPro" id="IPR005721">
    <property type="entry name" value="Ribosomal_uL22_euk/arc"/>
</dbReference>
<dbReference type="InterPro" id="IPR001063">
    <property type="entry name" value="Ribosomal_uL22"/>
</dbReference>
<dbReference type="Gene3D" id="3.90.470.10">
    <property type="entry name" value="Ribosomal protein L22/L17"/>
    <property type="match status" value="1"/>
</dbReference>
<dbReference type="PANTHER" id="PTHR11593">
    <property type="entry name" value="60S RIBOSOMAL PROTEIN L17"/>
    <property type="match status" value="1"/>
</dbReference>
<dbReference type="GO" id="GO:0002181">
    <property type="term" value="P:cytoplasmic translation"/>
    <property type="evidence" value="ECO:0007669"/>
    <property type="project" value="TreeGrafter"/>
</dbReference>
<dbReference type="GeneID" id="19880045"/>
<protein>
    <submittedName>
        <fullName evidence="5">Ribosomal protein L22</fullName>
    </submittedName>
</protein>
<dbReference type="Proteomes" id="UP000011081">
    <property type="component" value="Unassembled WGS sequence"/>
</dbReference>